<accession>A0A8B7ZZY0</accession>
<feature type="region of interest" description="Disordered" evidence="2">
    <location>
        <begin position="97"/>
        <end position="132"/>
    </location>
</feature>
<dbReference type="KEGG" id="aplc:110990124"/>
<evidence type="ECO:0000256" key="1">
    <source>
        <dbReference type="ARBA" id="ARBA00023125"/>
    </source>
</evidence>
<feature type="compositionally biased region" description="Basic and acidic residues" evidence="2">
    <location>
        <begin position="114"/>
        <end position="132"/>
    </location>
</feature>
<dbReference type="RefSeq" id="XP_022110667.1">
    <property type="nucleotide sequence ID" value="XM_022254975.1"/>
</dbReference>
<dbReference type="Gene3D" id="1.10.150.130">
    <property type="match status" value="1"/>
</dbReference>
<keyword evidence="1" id="KW-0238">DNA-binding</keyword>
<dbReference type="SUPFAM" id="SSF47823">
    <property type="entry name" value="lambda integrase-like, N-terminal domain"/>
    <property type="match status" value="1"/>
</dbReference>
<keyword evidence="3" id="KW-1185">Reference proteome</keyword>
<dbReference type="GO" id="GO:0003677">
    <property type="term" value="F:DNA binding"/>
    <property type="evidence" value="ECO:0007669"/>
    <property type="project" value="UniProtKB-KW"/>
</dbReference>
<evidence type="ECO:0000313" key="3">
    <source>
        <dbReference type="Proteomes" id="UP000694845"/>
    </source>
</evidence>
<name>A0A8B7ZZY0_ACAPL</name>
<proteinExistence type="predicted"/>
<protein>
    <submittedName>
        <fullName evidence="4">Uncharacterized protein LOC110990124 isoform X1</fullName>
    </submittedName>
</protein>
<sequence>MALVLSVGVEVVGHTLQTHHILQVALPVVVDNLEVGNLKVHVQLSLHLKPRLMPNWASAAEAKNRPRDGSDDCTMLAHPTVVPCLSEDADRATFTVTPNGQATDSQVQQQSSSTEKEVDSDSRSHIRKASRESALSERATPIILNAWKCGTHKQYSLYIQIWNAFCLQGQSDSISTSVNEVIDFLTQLFEGLRYSAINTARSALSQFVICKGGVTTGSHPWVIKFIREVYNLRPPVPRHHDTWDASVLLKYLRLLSPVAKLTLKMLTLKTVTLASLLVAARAQTLNVLDLTNMTKKHPNSPFW</sequence>
<dbReference type="OMA" id="MPNWASA"/>
<evidence type="ECO:0000256" key="2">
    <source>
        <dbReference type="SAM" id="MobiDB-lite"/>
    </source>
</evidence>
<dbReference type="OrthoDB" id="5967206at2759"/>
<dbReference type="GeneID" id="110990124"/>
<dbReference type="PANTHER" id="PTHR35617">
    <property type="entry name" value="PHAGE_INTEGRASE DOMAIN-CONTAINING PROTEIN"/>
    <property type="match status" value="1"/>
</dbReference>
<reference evidence="4" key="1">
    <citation type="submission" date="2025-08" db="UniProtKB">
        <authorList>
            <consortium name="RefSeq"/>
        </authorList>
    </citation>
    <scope>IDENTIFICATION</scope>
</reference>
<organism evidence="3 4">
    <name type="scientific">Acanthaster planci</name>
    <name type="common">Crown-of-thorns starfish</name>
    <dbReference type="NCBI Taxonomy" id="133434"/>
    <lineage>
        <taxon>Eukaryota</taxon>
        <taxon>Metazoa</taxon>
        <taxon>Echinodermata</taxon>
        <taxon>Eleutherozoa</taxon>
        <taxon>Asterozoa</taxon>
        <taxon>Asteroidea</taxon>
        <taxon>Valvatacea</taxon>
        <taxon>Valvatida</taxon>
        <taxon>Acanthasteridae</taxon>
        <taxon>Acanthaster</taxon>
    </lineage>
</organism>
<dbReference type="InterPro" id="IPR010998">
    <property type="entry name" value="Integrase_recombinase_N"/>
</dbReference>
<gene>
    <name evidence="4" type="primary">LOC110990124</name>
</gene>
<dbReference type="PANTHER" id="PTHR35617:SF3">
    <property type="entry name" value="CORE-BINDING (CB) DOMAIN-CONTAINING PROTEIN"/>
    <property type="match status" value="1"/>
</dbReference>
<evidence type="ECO:0000313" key="4">
    <source>
        <dbReference type="RefSeq" id="XP_022110667.1"/>
    </source>
</evidence>
<dbReference type="AlphaFoldDB" id="A0A8B7ZZY0"/>
<dbReference type="Proteomes" id="UP000694845">
    <property type="component" value="Unplaced"/>
</dbReference>